<evidence type="ECO:0000256" key="1">
    <source>
        <dbReference type="SAM" id="MobiDB-lite"/>
    </source>
</evidence>
<dbReference type="Proteomes" id="UP001151760">
    <property type="component" value="Unassembled WGS sequence"/>
</dbReference>
<evidence type="ECO:0000313" key="3">
    <source>
        <dbReference type="Proteomes" id="UP001151760"/>
    </source>
</evidence>
<accession>A0ABQ4WGV5</accession>
<gene>
    <name evidence="2" type="ORF">Tco_0625474</name>
</gene>
<keyword evidence="3" id="KW-1185">Reference proteome</keyword>
<proteinExistence type="predicted"/>
<organism evidence="2 3">
    <name type="scientific">Tanacetum coccineum</name>
    <dbReference type="NCBI Taxonomy" id="301880"/>
    <lineage>
        <taxon>Eukaryota</taxon>
        <taxon>Viridiplantae</taxon>
        <taxon>Streptophyta</taxon>
        <taxon>Embryophyta</taxon>
        <taxon>Tracheophyta</taxon>
        <taxon>Spermatophyta</taxon>
        <taxon>Magnoliopsida</taxon>
        <taxon>eudicotyledons</taxon>
        <taxon>Gunneridae</taxon>
        <taxon>Pentapetalae</taxon>
        <taxon>asterids</taxon>
        <taxon>campanulids</taxon>
        <taxon>Asterales</taxon>
        <taxon>Asteraceae</taxon>
        <taxon>Asteroideae</taxon>
        <taxon>Anthemideae</taxon>
        <taxon>Anthemidinae</taxon>
        <taxon>Tanacetum</taxon>
    </lineage>
</organism>
<dbReference type="EMBL" id="BQNB010008633">
    <property type="protein sequence ID" value="GJS52112.1"/>
    <property type="molecule type" value="Genomic_DNA"/>
</dbReference>
<evidence type="ECO:0000313" key="2">
    <source>
        <dbReference type="EMBL" id="GJS52112.1"/>
    </source>
</evidence>
<protein>
    <submittedName>
        <fullName evidence="2">Uncharacterized protein</fullName>
    </submittedName>
</protein>
<reference evidence="2" key="2">
    <citation type="submission" date="2022-01" db="EMBL/GenBank/DDBJ databases">
        <authorList>
            <person name="Yamashiro T."/>
            <person name="Shiraishi A."/>
            <person name="Satake H."/>
            <person name="Nakayama K."/>
        </authorList>
    </citation>
    <scope>NUCLEOTIDE SEQUENCE</scope>
</reference>
<comment type="caution">
    <text evidence="2">The sequence shown here is derived from an EMBL/GenBank/DDBJ whole genome shotgun (WGS) entry which is preliminary data.</text>
</comment>
<sequence>MDVDGSLNAKGDKNKKKIRHDHQDPPANADKDTKKRKRKDSNTSSTKKGEGWMDEELVQYDAMDAEDMTHDDVAPNQDMSKWFKQDAIFNDLVNAKKDPKKFDDMMGSTIDFTKFAKNCLKKDKFTKAYLIDWANLKGDRCPYDLSKPLPLQGPPGRTTILVDFLFNKDLEYLKTRN</sequence>
<reference evidence="2" key="1">
    <citation type="journal article" date="2022" name="Int. J. Mol. Sci.">
        <title>Draft Genome of Tanacetum Coccineum: Genomic Comparison of Closely Related Tanacetum-Family Plants.</title>
        <authorList>
            <person name="Yamashiro T."/>
            <person name="Shiraishi A."/>
            <person name="Nakayama K."/>
            <person name="Satake H."/>
        </authorList>
    </citation>
    <scope>NUCLEOTIDE SEQUENCE</scope>
</reference>
<feature type="region of interest" description="Disordered" evidence="1">
    <location>
        <begin position="1"/>
        <end position="55"/>
    </location>
</feature>
<feature type="compositionally biased region" description="Basic and acidic residues" evidence="1">
    <location>
        <begin position="21"/>
        <end position="33"/>
    </location>
</feature>
<name>A0ABQ4WGV5_9ASTR</name>